<accession>A0A7C1BFV4</accession>
<evidence type="ECO:0000256" key="2">
    <source>
        <dbReference type="ARBA" id="ARBA00022448"/>
    </source>
</evidence>
<dbReference type="InterPro" id="IPR003439">
    <property type="entry name" value="ABC_transporter-like_ATP-bd"/>
</dbReference>
<dbReference type="Pfam" id="PF00005">
    <property type="entry name" value="ABC_tran"/>
    <property type="match status" value="1"/>
</dbReference>
<evidence type="ECO:0000259" key="5">
    <source>
        <dbReference type="PROSITE" id="PS50893"/>
    </source>
</evidence>
<dbReference type="InterPro" id="IPR017871">
    <property type="entry name" value="ABC_transporter-like_CS"/>
</dbReference>
<dbReference type="Proteomes" id="UP000885931">
    <property type="component" value="Unassembled WGS sequence"/>
</dbReference>
<keyword evidence="4 6" id="KW-0067">ATP-binding</keyword>
<dbReference type="Gene3D" id="3.40.50.300">
    <property type="entry name" value="P-loop containing nucleotide triphosphate hydrolases"/>
    <property type="match status" value="1"/>
</dbReference>
<dbReference type="InterPro" id="IPR050763">
    <property type="entry name" value="ABC_transporter_ATP-binding"/>
</dbReference>
<dbReference type="PANTHER" id="PTHR42711">
    <property type="entry name" value="ABC TRANSPORTER ATP-BINDING PROTEIN"/>
    <property type="match status" value="1"/>
</dbReference>
<dbReference type="InterPro" id="IPR027417">
    <property type="entry name" value="P-loop_NTPase"/>
</dbReference>
<dbReference type="AlphaFoldDB" id="A0A7C1BFV4"/>
<comment type="caution">
    <text evidence="6">The sequence shown here is derived from an EMBL/GenBank/DDBJ whole genome shotgun (WGS) entry which is preliminary data.</text>
</comment>
<sequence length="169" mass="19103">MIGAVLEDNGVYDRLTAFENVAIFGEMYGLDRSTLKERVDRLFDLLELNEVRDKKAGSFSKGMKQKIAVARALVSDPPVLILDEPTSGLDVLTKRTILDLMKEEKKRGKSILYSTHIMSEAEEICDVIAIIHHGQIRAVGTLQELRKQTGKEKLEDIFIEIVREPYEPS</sequence>
<name>A0A7C1BFV4_UNCW3</name>
<protein>
    <submittedName>
        <fullName evidence="6">ATP-binding cassette domain-containing protein</fullName>
    </submittedName>
</protein>
<dbReference type="SUPFAM" id="SSF52540">
    <property type="entry name" value="P-loop containing nucleoside triphosphate hydrolases"/>
    <property type="match status" value="1"/>
</dbReference>
<keyword evidence="3" id="KW-0547">Nucleotide-binding</keyword>
<proteinExistence type="inferred from homology"/>
<evidence type="ECO:0000313" key="6">
    <source>
        <dbReference type="EMBL" id="HDM90128.1"/>
    </source>
</evidence>
<feature type="domain" description="ABC transporter" evidence="5">
    <location>
        <begin position="1"/>
        <end position="158"/>
    </location>
</feature>
<evidence type="ECO:0000256" key="3">
    <source>
        <dbReference type="ARBA" id="ARBA00022741"/>
    </source>
</evidence>
<evidence type="ECO:0000256" key="4">
    <source>
        <dbReference type="ARBA" id="ARBA00022840"/>
    </source>
</evidence>
<dbReference type="PANTHER" id="PTHR42711:SF5">
    <property type="entry name" value="ABC TRANSPORTER ATP-BINDING PROTEIN NATA"/>
    <property type="match status" value="1"/>
</dbReference>
<dbReference type="PROSITE" id="PS00211">
    <property type="entry name" value="ABC_TRANSPORTER_1"/>
    <property type="match status" value="1"/>
</dbReference>
<dbReference type="PROSITE" id="PS50893">
    <property type="entry name" value="ABC_TRANSPORTER_2"/>
    <property type="match status" value="1"/>
</dbReference>
<dbReference type="EMBL" id="DRBW01000110">
    <property type="protein sequence ID" value="HDM90128.1"/>
    <property type="molecule type" value="Genomic_DNA"/>
</dbReference>
<gene>
    <name evidence="6" type="ORF">ENG67_02840</name>
</gene>
<organism evidence="6">
    <name type="scientific">candidate division WOR-3 bacterium</name>
    <dbReference type="NCBI Taxonomy" id="2052148"/>
    <lineage>
        <taxon>Bacteria</taxon>
        <taxon>Bacteria division WOR-3</taxon>
    </lineage>
</organism>
<dbReference type="GO" id="GO:0005524">
    <property type="term" value="F:ATP binding"/>
    <property type="evidence" value="ECO:0007669"/>
    <property type="project" value="UniProtKB-KW"/>
</dbReference>
<reference evidence="6" key="1">
    <citation type="journal article" date="2020" name="mSystems">
        <title>Genome- and Community-Level Interaction Insights into Carbon Utilization and Element Cycling Functions of Hydrothermarchaeota in Hydrothermal Sediment.</title>
        <authorList>
            <person name="Zhou Z."/>
            <person name="Liu Y."/>
            <person name="Xu W."/>
            <person name="Pan J."/>
            <person name="Luo Z.H."/>
            <person name="Li M."/>
        </authorList>
    </citation>
    <scope>NUCLEOTIDE SEQUENCE [LARGE SCALE GENOMIC DNA]</scope>
    <source>
        <strain evidence="6">HyVt-237</strain>
    </source>
</reference>
<dbReference type="GO" id="GO:0016887">
    <property type="term" value="F:ATP hydrolysis activity"/>
    <property type="evidence" value="ECO:0007669"/>
    <property type="project" value="InterPro"/>
</dbReference>
<comment type="similarity">
    <text evidence="1">Belongs to the ABC transporter superfamily.</text>
</comment>
<evidence type="ECO:0000256" key="1">
    <source>
        <dbReference type="ARBA" id="ARBA00005417"/>
    </source>
</evidence>
<keyword evidence="2" id="KW-0813">Transport</keyword>